<reference evidence="1" key="3">
    <citation type="journal article" date="2023" name="Int. J. Syst. Evol. Microbiol.">
        <title>Sellimonas catena sp. nov., isolated from human faeces.</title>
        <authorList>
            <person name="Hisatomi A."/>
            <person name="Ohkuma M."/>
            <person name="Sakamoto M."/>
        </authorList>
    </citation>
    <scope>NUCLEOTIDE SEQUENCE</scope>
    <source>
        <strain evidence="1">18CBH55</strain>
    </source>
</reference>
<reference evidence="1" key="1">
    <citation type="submission" date="2022-11" db="EMBL/GenBank/DDBJ databases">
        <title>Draft genome sequence of Sellimonas catena strain 18CBH55.</title>
        <authorList>
            <person name="Atsushi H."/>
            <person name="Moriya O."/>
            <person name="Mitsuo S."/>
        </authorList>
    </citation>
    <scope>NUCLEOTIDE SEQUENCE</scope>
    <source>
        <strain evidence="1">18CBH55</strain>
    </source>
</reference>
<gene>
    <name evidence="1" type="ORF">Selli2_29940</name>
</gene>
<proteinExistence type="predicted"/>
<name>A0A9W6FIX4_9FIRM</name>
<organism evidence="1 2">
    <name type="scientific">Sellimonas catena</name>
    <dbReference type="NCBI Taxonomy" id="2994035"/>
    <lineage>
        <taxon>Bacteria</taxon>
        <taxon>Bacillati</taxon>
        <taxon>Bacillota</taxon>
        <taxon>Clostridia</taxon>
        <taxon>Lachnospirales</taxon>
        <taxon>Lachnospiraceae</taxon>
        <taxon>Sellimonas</taxon>
    </lineage>
</organism>
<dbReference type="RefSeq" id="WP_281845743.1">
    <property type="nucleotide sequence ID" value="NZ_BSCH01000022.1"/>
</dbReference>
<dbReference type="EMBL" id="BSCH01000022">
    <property type="protein sequence ID" value="GLG91567.1"/>
    <property type="molecule type" value="Genomic_DNA"/>
</dbReference>
<sequence>MPRIYVEFSGLSQMENRCKTVASKVETIQSDFQRTVRELDWDIRFQSNINSTATQLSKKLEQYSKVLETFQQFIEDARNEYMDLDEYKKLRLSVVPNPRTHQILGPGGQLDFGWKDVIASFGNIGGIFGIVNSLLKATTWNEWASVGLSAGQTIASIAKDFNNYNKIGRAIGTNNAMAYFWKKQAGFRTVGHASTASSPSARFYNNLHNTTSPYNLRDAFSPLTGQKGIGTTVAAWAGVALTGVTNAFSNIEEQKASNGAMSTGRVVAETISETAIDTVATYAGTAVVGAAITAVTGAVAAPVVVAVATGAAIAGINAGVEALTGKSATEWVSDAILDTASAVGNAISDGAKAVADWFNKLSFA</sequence>
<protein>
    <submittedName>
        <fullName evidence="1">Uncharacterized protein</fullName>
    </submittedName>
</protein>
<dbReference type="AlphaFoldDB" id="A0A9W6FIX4"/>
<evidence type="ECO:0000313" key="1">
    <source>
        <dbReference type="EMBL" id="GLG91567.1"/>
    </source>
</evidence>
<reference evidence="1" key="2">
    <citation type="submission" date="2022-11" db="EMBL/GenBank/DDBJ databases">
        <title>Draft genome sequence of Sellimonas catena strain 18CBH55.</title>
        <authorList>
            <person name="Hisatomi A."/>
            <person name="Ohkuma M."/>
            <person name="Sakamoto M."/>
        </authorList>
    </citation>
    <scope>NUCLEOTIDE SEQUENCE</scope>
    <source>
        <strain evidence="1">18CBH55</strain>
    </source>
</reference>
<comment type="caution">
    <text evidence="1">The sequence shown here is derived from an EMBL/GenBank/DDBJ whole genome shotgun (WGS) entry which is preliminary data.</text>
</comment>
<evidence type="ECO:0000313" key="2">
    <source>
        <dbReference type="Proteomes" id="UP001145094"/>
    </source>
</evidence>
<dbReference type="Proteomes" id="UP001145094">
    <property type="component" value="Unassembled WGS sequence"/>
</dbReference>
<accession>A0A9W6FIX4</accession>